<evidence type="ECO:0000313" key="3">
    <source>
        <dbReference type="Proteomes" id="UP000029224"/>
    </source>
</evidence>
<name>A0A090TT35_9VIBR</name>
<keyword evidence="1" id="KW-1133">Transmembrane helix</keyword>
<evidence type="ECO:0000313" key="2">
    <source>
        <dbReference type="EMBL" id="GAL34212.1"/>
    </source>
</evidence>
<comment type="caution">
    <text evidence="2">The sequence shown here is derived from an EMBL/GenBank/DDBJ whole genome shotgun (WGS) entry which is preliminary data.</text>
</comment>
<gene>
    <name evidence="2" type="ORF">JCM19240_1120</name>
</gene>
<dbReference type="Gene3D" id="1.20.1250.20">
    <property type="entry name" value="MFS general substrate transporter like domains"/>
    <property type="match status" value="1"/>
</dbReference>
<keyword evidence="1" id="KW-0812">Transmembrane</keyword>
<organism evidence="2 3">
    <name type="scientific">Vibrio maritimus</name>
    <dbReference type="NCBI Taxonomy" id="990268"/>
    <lineage>
        <taxon>Bacteria</taxon>
        <taxon>Pseudomonadati</taxon>
        <taxon>Pseudomonadota</taxon>
        <taxon>Gammaproteobacteria</taxon>
        <taxon>Vibrionales</taxon>
        <taxon>Vibrionaceae</taxon>
        <taxon>Vibrio</taxon>
    </lineage>
</organism>
<keyword evidence="3" id="KW-1185">Reference proteome</keyword>
<reference evidence="2 3" key="2">
    <citation type="submission" date="2014-09" db="EMBL/GenBank/DDBJ databases">
        <authorList>
            <consortium name="NBRP consortium"/>
            <person name="Sawabe T."/>
            <person name="Meirelles P."/>
            <person name="Nakanishi M."/>
            <person name="Sayaka M."/>
            <person name="Hattori M."/>
            <person name="Ohkuma M."/>
        </authorList>
    </citation>
    <scope>NUCLEOTIDE SEQUENCE [LARGE SCALE GENOMIC DNA]</scope>
    <source>
        <strain evidence="2 3">JCM 19240</strain>
    </source>
</reference>
<sequence>MVVGSLFWLTAGHDVNAILPIALLVVLMQAMSWNDMIIPAIAGRLSPNSPALTQGLLMLCMAGGFGVGAMLAGMSIDKFGYASVFTLSLGGIIVALMCIAALVMISKPNASEAASA</sequence>
<feature type="transmembrane region" description="Helical" evidence="1">
    <location>
        <begin position="15"/>
        <end position="34"/>
    </location>
</feature>
<feature type="transmembrane region" description="Helical" evidence="1">
    <location>
        <begin position="55"/>
        <end position="76"/>
    </location>
</feature>
<protein>
    <submittedName>
        <fullName evidence="2">Uncharacterized protein</fullName>
    </submittedName>
</protein>
<keyword evidence="1" id="KW-0472">Membrane</keyword>
<reference evidence="2 3" key="1">
    <citation type="submission" date="2014-09" db="EMBL/GenBank/DDBJ databases">
        <title>Vibrio maritimus JCM 19240. (C210) whole genome shotgun sequence.</title>
        <authorList>
            <person name="Sawabe T."/>
            <person name="Meirelles P."/>
            <person name="Nakanishi M."/>
            <person name="Sayaka M."/>
            <person name="Hattori M."/>
            <person name="Ohkuma M."/>
        </authorList>
    </citation>
    <scope>NUCLEOTIDE SEQUENCE [LARGE SCALE GENOMIC DNA]</scope>
    <source>
        <strain evidence="2 3">JCM 19240</strain>
    </source>
</reference>
<feature type="transmembrane region" description="Helical" evidence="1">
    <location>
        <begin position="82"/>
        <end position="105"/>
    </location>
</feature>
<proteinExistence type="predicted"/>
<dbReference type="Proteomes" id="UP000029224">
    <property type="component" value="Unassembled WGS sequence"/>
</dbReference>
<dbReference type="SUPFAM" id="SSF103473">
    <property type="entry name" value="MFS general substrate transporter"/>
    <property type="match status" value="1"/>
</dbReference>
<dbReference type="InterPro" id="IPR036259">
    <property type="entry name" value="MFS_trans_sf"/>
</dbReference>
<accession>A0A090TT35</accession>
<evidence type="ECO:0000256" key="1">
    <source>
        <dbReference type="SAM" id="Phobius"/>
    </source>
</evidence>
<dbReference type="EMBL" id="BBMT01000004">
    <property type="protein sequence ID" value="GAL34212.1"/>
    <property type="molecule type" value="Genomic_DNA"/>
</dbReference>
<dbReference type="AlphaFoldDB" id="A0A090TT35"/>